<accession>A0A7J5YUC1</accession>
<dbReference type="AlphaFoldDB" id="A0A7J5YUC1"/>
<keyword evidence="3" id="KW-1185">Reference proteome</keyword>
<evidence type="ECO:0000313" key="3">
    <source>
        <dbReference type="Proteomes" id="UP000518266"/>
    </source>
</evidence>
<reference evidence="2 3" key="1">
    <citation type="submission" date="2020-03" db="EMBL/GenBank/DDBJ databases">
        <title>Dissostichus mawsoni Genome sequencing and assembly.</title>
        <authorList>
            <person name="Park H."/>
        </authorList>
    </citation>
    <scope>NUCLEOTIDE SEQUENCE [LARGE SCALE GENOMIC DNA]</scope>
    <source>
        <strain evidence="2">DM0001</strain>
        <tissue evidence="2">Muscle</tissue>
    </source>
</reference>
<dbReference type="InterPro" id="IPR023796">
    <property type="entry name" value="Serpin_dom"/>
</dbReference>
<dbReference type="Proteomes" id="UP000518266">
    <property type="component" value="Unassembled WGS sequence"/>
</dbReference>
<dbReference type="EMBL" id="JAAKFY010000009">
    <property type="protein sequence ID" value="KAF3852087.1"/>
    <property type="molecule type" value="Genomic_DNA"/>
</dbReference>
<feature type="domain" description="Serpin" evidence="1">
    <location>
        <begin position="41"/>
        <end position="168"/>
    </location>
</feature>
<sequence length="182" mass="20536">MSLLKVVAPTAPPHSCSGFTTPWEPCQDENSRTGEPILQESITEFSMKLYSYLRESEPSSNLLSLPSVSSEHCPICCARGDTRKAIEIAVCVPHDFHCVHLQMKKLREKLAGSLQMASQIYYNPEINLNQSFIDQSIQFYEANPVMLLDTSDKNTEMINSWVANKTNIKSSIWSTQCHRVHS</sequence>
<dbReference type="Pfam" id="PF00079">
    <property type="entry name" value="Serpin"/>
    <property type="match status" value="1"/>
</dbReference>
<gene>
    <name evidence="2" type="ORF">F7725_005442</name>
</gene>
<organism evidence="2 3">
    <name type="scientific">Dissostichus mawsoni</name>
    <name type="common">Antarctic cod</name>
    <dbReference type="NCBI Taxonomy" id="36200"/>
    <lineage>
        <taxon>Eukaryota</taxon>
        <taxon>Metazoa</taxon>
        <taxon>Chordata</taxon>
        <taxon>Craniata</taxon>
        <taxon>Vertebrata</taxon>
        <taxon>Euteleostomi</taxon>
        <taxon>Actinopterygii</taxon>
        <taxon>Neopterygii</taxon>
        <taxon>Teleostei</taxon>
        <taxon>Neoteleostei</taxon>
        <taxon>Acanthomorphata</taxon>
        <taxon>Eupercaria</taxon>
        <taxon>Perciformes</taxon>
        <taxon>Notothenioidei</taxon>
        <taxon>Nototheniidae</taxon>
        <taxon>Dissostichus</taxon>
    </lineage>
</organism>
<evidence type="ECO:0000259" key="1">
    <source>
        <dbReference type="Pfam" id="PF00079"/>
    </source>
</evidence>
<dbReference type="InterPro" id="IPR036186">
    <property type="entry name" value="Serpin_sf"/>
</dbReference>
<protein>
    <recommendedName>
        <fullName evidence="1">Serpin domain-containing protein</fullName>
    </recommendedName>
</protein>
<dbReference type="Gene3D" id="3.30.497.10">
    <property type="entry name" value="Antithrombin, subunit I, domain 2"/>
    <property type="match status" value="1"/>
</dbReference>
<evidence type="ECO:0000313" key="2">
    <source>
        <dbReference type="EMBL" id="KAF3852087.1"/>
    </source>
</evidence>
<dbReference type="OrthoDB" id="6433428at2759"/>
<comment type="caution">
    <text evidence="2">The sequence shown here is derived from an EMBL/GenBank/DDBJ whole genome shotgun (WGS) entry which is preliminary data.</text>
</comment>
<proteinExistence type="predicted"/>
<dbReference type="SUPFAM" id="SSF56574">
    <property type="entry name" value="Serpins"/>
    <property type="match status" value="1"/>
</dbReference>
<dbReference type="InterPro" id="IPR042178">
    <property type="entry name" value="Serpin_sf_1"/>
</dbReference>
<name>A0A7J5YUC1_DISMA</name>